<gene>
    <name evidence="3" type="ORF">EDC29_104243</name>
</gene>
<comment type="caution">
    <text evidence="3">The sequence shown here is derived from an EMBL/GenBank/DDBJ whole genome shotgun (WGS) entry which is preliminary data.</text>
</comment>
<feature type="compositionally biased region" description="Acidic residues" evidence="1">
    <location>
        <begin position="75"/>
        <end position="95"/>
    </location>
</feature>
<feature type="signal peptide" evidence="2">
    <location>
        <begin position="1"/>
        <end position="27"/>
    </location>
</feature>
<organism evidence="3 4">
    <name type="scientific">Marichromatium gracile</name>
    <name type="common">Chromatium gracile</name>
    <dbReference type="NCBI Taxonomy" id="1048"/>
    <lineage>
        <taxon>Bacteria</taxon>
        <taxon>Pseudomonadati</taxon>
        <taxon>Pseudomonadota</taxon>
        <taxon>Gammaproteobacteria</taxon>
        <taxon>Chromatiales</taxon>
        <taxon>Chromatiaceae</taxon>
        <taxon>Marichromatium</taxon>
    </lineage>
</organism>
<accession>A0A4R4ABP4</accession>
<name>A0A4R4ABP4_MARGR</name>
<sequence length="106" mass="11739">MRQRPNLTHVVLYGALLALVTSLGARAETSASGVVERVWDDGFLLDTGSERLDVELDSLRALGITPGTRVTIAGDYDDDDHDDHDDHDDDDDDDGRDFRARRVTID</sequence>
<dbReference type="EMBL" id="SMDC01000004">
    <property type="protein sequence ID" value="TCW36451.1"/>
    <property type="molecule type" value="Genomic_DNA"/>
</dbReference>
<evidence type="ECO:0000256" key="1">
    <source>
        <dbReference type="SAM" id="MobiDB-lite"/>
    </source>
</evidence>
<dbReference type="AlphaFoldDB" id="A0A4R4ABP4"/>
<keyword evidence="2" id="KW-0732">Signal</keyword>
<evidence type="ECO:0000313" key="4">
    <source>
        <dbReference type="Proteomes" id="UP000295247"/>
    </source>
</evidence>
<evidence type="ECO:0000313" key="3">
    <source>
        <dbReference type="EMBL" id="TCW36451.1"/>
    </source>
</evidence>
<dbReference type="Proteomes" id="UP000295247">
    <property type="component" value="Unassembled WGS sequence"/>
</dbReference>
<evidence type="ECO:0000256" key="2">
    <source>
        <dbReference type="SAM" id="SignalP"/>
    </source>
</evidence>
<dbReference type="RefSeq" id="WP_132229471.1">
    <property type="nucleotide sequence ID" value="NZ_NRRH01000052.1"/>
</dbReference>
<evidence type="ECO:0008006" key="5">
    <source>
        <dbReference type="Google" id="ProtNLM"/>
    </source>
</evidence>
<reference evidence="3 4" key="1">
    <citation type="submission" date="2019-03" db="EMBL/GenBank/DDBJ databases">
        <title>Genomic Encyclopedia of Type Strains, Phase IV (KMG-IV): sequencing the most valuable type-strain genomes for metagenomic binning, comparative biology and taxonomic classification.</title>
        <authorList>
            <person name="Goeker M."/>
        </authorList>
    </citation>
    <scope>NUCLEOTIDE SEQUENCE [LARGE SCALE GENOMIC DNA]</scope>
    <source>
        <strain evidence="3 4">DSM 203</strain>
    </source>
</reference>
<feature type="region of interest" description="Disordered" evidence="1">
    <location>
        <begin position="71"/>
        <end position="96"/>
    </location>
</feature>
<proteinExistence type="predicted"/>
<protein>
    <recommendedName>
        <fullName evidence="5">DUF5666 domain-containing protein</fullName>
    </recommendedName>
</protein>
<feature type="chain" id="PRO_5020605122" description="DUF5666 domain-containing protein" evidence="2">
    <location>
        <begin position="28"/>
        <end position="106"/>
    </location>
</feature>